<dbReference type="PANTHER" id="PTHR38123:SF1">
    <property type="entry name" value="HYDROPHOBIC SURFACE BINDING PROTEIN"/>
    <property type="match status" value="1"/>
</dbReference>
<evidence type="ECO:0000256" key="1">
    <source>
        <dbReference type="SAM" id="SignalP"/>
    </source>
</evidence>
<dbReference type="AlphaFoldDB" id="A0A6G1IM84"/>
<accession>A0A6G1IM84</accession>
<feature type="signal peptide" evidence="1">
    <location>
        <begin position="1"/>
        <end position="16"/>
    </location>
</feature>
<feature type="chain" id="PRO_5026117278" description="Hydrophobic surface binding protein A-domain-containing protein" evidence="1">
    <location>
        <begin position="17"/>
        <end position="190"/>
    </location>
</feature>
<sequence>MHFSTFALALLPLAFAFPTETHQVSDIKRQDSNLSAQVLEQINELNSSVAKLTTAVNNFDGSLLGLLPQSLAVITAETKLDATILKTTAISKQSSNFTKSESQAILGALGGTIAPIQGSLTALKNKYPVFKKRLQAPIVLLDLKVLKAHTGDLIAALGEKFDEDTAGYLGLGQSVINQAFDDAIAVYQGN</sequence>
<dbReference type="EMBL" id="MU005607">
    <property type="protein sequence ID" value="KAF2678989.1"/>
    <property type="molecule type" value="Genomic_DNA"/>
</dbReference>
<dbReference type="InterPro" id="IPR021054">
    <property type="entry name" value="Cell_wall_mannoprotein_1"/>
</dbReference>
<protein>
    <recommendedName>
        <fullName evidence="4">Hydrophobic surface binding protein A-domain-containing protein</fullName>
    </recommendedName>
</protein>
<keyword evidence="1" id="KW-0732">Signal</keyword>
<evidence type="ECO:0000313" key="3">
    <source>
        <dbReference type="Proteomes" id="UP000799291"/>
    </source>
</evidence>
<dbReference type="Proteomes" id="UP000799291">
    <property type="component" value="Unassembled WGS sequence"/>
</dbReference>
<dbReference type="GO" id="GO:0005576">
    <property type="term" value="C:extracellular region"/>
    <property type="evidence" value="ECO:0007669"/>
    <property type="project" value="TreeGrafter"/>
</dbReference>
<dbReference type="PANTHER" id="PTHR38123">
    <property type="entry name" value="CELL WALL SERINE-THREONINE-RICH GALACTOMANNOPROTEIN MP1 (AFU_ORTHOLOGUE AFUA_4G03240)"/>
    <property type="match status" value="1"/>
</dbReference>
<organism evidence="2 3">
    <name type="scientific">Lentithecium fluviatile CBS 122367</name>
    <dbReference type="NCBI Taxonomy" id="1168545"/>
    <lineage>
        <taxon>Eukaryota</taxon>
        <taxon>Fungi</taxon>
        <taxon>Dikarya</taxon>
        <taxon>Ascomycota</taxon>
        <taxon>Pezizomycotina</taxon>
        <taxon>Dothideomycetes</taxon>
        <taxon>Pleosporomycetidae</taxon>
        <taxon>Pleosporales</taxon>
        <taxon>Massarineae</taxon>
        <taxon>Lentitheciaceae</taxon>
        <taxon>Lentithecium</taxon>
    </lineage>
</organism>
<evidence type="ECO:0000313" key="2">
    <source>
        <dbReference type="EMBL" id="KAF2678989.1"/>
    </source>
</evidence>
<reference evidence="2" key="1">
    <citation type="journal article" date="2020" name="Stud. Mycol.">
        <title>101 Dothideomycetes genomes: a test case for predicting lifestyles and emergence of pathogens.</title>
        <authorList>
            <person name="Haridas S."/>
            <person name="Albert R."/>
            <person name="Binder M."/>
            <person name="Bloem J."/>
            <person name="Labutti K."/>
            <person name="Salamov A."/>
            <person name="Andreopoulos B."/>
            <person name="Baker S."/>
            <person name="Barry K."/>
            <person name="Bills G."/>
            <person name="Bluhm B."/>
            <person name="Cannon C."/>
            <person name="Castanera R."/>
            <person name="Culley D."/>
            <person name="Daum C."/>
            <person name="Ezra D."/>
            <person name="Gonzalez J."/>
            <person name="Henrissat B."/>
            <person name="Kuo A."/>
            <person name="Liang C."/>
            <person name="Lipzen A."/>
            <person name="Lutzoni F."/>
            <person name="Magnuson J."/>
            <person name="Mondo S."/>
            <person name="Nolan M."/>
            <person name="Ohm R."/>
            <person name="Pangilinan J."/>
            <person name="Park H.-J."/>
            <person name="Ramirez L."/>
            <person name="Alfaro M."/>
            <person name="Sun H."/>
            <person name="Tritt A."/>
            <person name="Yoshinaga Y."/>
            <person name="Zwiers L.-H."/>
            <person name="Turgeon B."/>
            <person name="Goodwin S."/>
            <person name="Spatafora J."/>
            <person name="Crous P."/>
            <person name="Grigoriev I."/>
        </authorList>
    </citation>
    <scope>NUCLEOTIDE SEQUENCE</scope>
    <source>
        <strain evidence="2">CBS 122367</strain>
    </source>
</reference>
<evidence type="ECO:0008006" key="4">
    <source>
        <dbReference type="Google" id="ProtNLM"/>
    </source>
</evidence>
<name>A0A6G1IM84_9PLEO</name>
<dbReference type="Pfam" id="PF12296">
    <property type="entry name" value="HsbA"/>
    <property type="match status" value="1"/>
</dbReference>
<dbReference type="Gene3D" id="1.20.1280.140">
    <property type="match status" value="1"/>
</dbReference>
<proteinExistence type="predicted"/>
<dbReference type="OrthoDB" id="2422134at2759"/>
<keyword evidence="3" id="KW-1185">Reference proteome</keyword>
<gene>
    <name evidence="2" type="ORF">K458DRAFT_394398</name>
</gene>